<reference evidence="5 6" key="1">
    <citation type="journal article" date="2023" name="Arcadia Sci">
        <title>De novo assembly of a long-read Amblyomma americanum tick genome.</title>
        <authorList>
            <person name="Chou S."/>
            <person name="Poskanzer K.E."/>
            <person name="Rollins M."/>
            <person name="Thuy-Boun P.S."/>
        </authorList>
    </citation>
    <scope>NUCLEOTIDE SEQUENCE [LARGE SCALE GENOMIC DNA]</scope>
    <source>
        <strain evidence="5">F_SG_1</strain>
        <tissue evidence="5">Salivary glands</tissue>
    </source>
</reference>
<feature type="domain" description="MADF" evidence="3">
    <location>
        <begin position="27"/>
        <end position="120"/>
    </location>
</feature>
<comment type="subcellular location">
    <subcellularLocation>
        <location evidence="1">Nucleus</location>
    </subcellularLocation>
</comment>
<evidence type="ECO:0008006" key="7">
    <source>
        <dbReference type="Google" id="ProtNLM"/>
    </source>
</evidence>
<accession>A0AAQ4EB81</accession>
<feature type="region of interest" description="Disordered" evidence="2">
    <location>
        <begin position="154"/>
        <end position="192"/>
    </location>
</feature>
<evidence type="ECO:0000259" key="3">
    <source>
        <dbReference type="PROSITE" id="PS51029"/>
    </source>
</evidence>
<dbReference type="InterPro" id="IPR006578">
    <property type="entry name" value="MADF-dom"/>
</dbReference>
<dbReference type="GO" id="GO:0003677">
    <property type="term" value="F:DNA binding"/>
    <property type="evidence" value="ECO:0007669"/>
    <property type="project" value="InterPro"/>
</dbReference>
<feature type="domain" description="BESS" evidence="4">
    <location>
        <begin position="232"/>
        <end position="271"/>
    </location>
</feature>
<organism evidence="5 6">
    <name type="scientific">Amblyomma americanum</name>
    <name type="common">Lone star tick</name>
    <dbReference type="NCBI Taxonomy" id="6943"/>
    <lineage>
        <taxon>Eukaryota</taxon>
        <taxon>Metazoa</taxon>
        <taxon>Ecdysozoa</taxon>
        <taxon>Arthropoda</taxon>
        <taxon>Chelicerata</taxon>
        <taxon>Arachnida</taxon>
        <taxon>Acari</taxon>
        <taxon>Parasitiformes</taxon>
        <taxon>Ixodida</taxon>
        <taxon>Ixodoidea</taxon>
        <taxon>Ixodidae</taxon>
        <taxon>Amblyomminae</taxon>
        <taxon>Amblyomma</taxon>
    </lineage>
</organism>
<dbReference type="GO" id="GO:0005634">
    <property type="term" value="C:nucleus"/>
    <property type="evidence" value="ECO:0007669"/>
    <property type="project" value="UniProtKB-SubCell"/>
</dbReference>
<dbReference type="SMART" id="SM00595">
    <property type="entry name" value="MADF"/>
    <property type="match status" value="1"/>
</dbReference>
<name>A0AAQ4EB81_AMBAM</name>
<comment type="caution">
    <text evidence="5">The sequence shown here is derived from an EMBL/GenBank/DDBJ whole genome shotgun (WGS) entry which is preliminary data.</text>
</comment>
<sequence>MDSAGGSTSGGGQRSNNQSWTNEKEARLISLYGMYRLLWDNRHPEYYKKDSREQAINAIAQGLYNEFNVVNVKDKIKSLRDYFVKELRKEAASRKSPALRPYVSRWEHFRSWDFLRSVVCCDPSVQSPPTVDLPSGPLDGLHCVIDAMLPTLVRPRASRRTRPQENHLGATPSSFSGGQPPRPKSSPVPSPVATCTDFVPVGTESRNPIWFTGGNGGGGGGPAPLDPELPYHDEEELFCRQVLMELRQMERYRRAMAKLRIRQVLFETKYWALHAPVRGQRGN</sequence>
<proteinExistence type="predicted"/>
<dbReference type="Proteomes" id="UP001321473">
    <property type="component" value="Unassembled WGS sequence"/>
</dbReference>
<keyword evidence="6" id="KW-1185">Reference proteome</keyword>
<keyword evidence="1" id="KW-0539">Nucleus</keyword>
<dbReference type="PANTHER" id="PTHR12243">
    <property type="entry name" value="MADF DOMAIN TRANSCRIPTION FACTOR"/>
    <property type="match status" value="1"/>
</dbReference>
<evidence type="ECO:0000313" key="6">
    <source>
        <dbReference type="Proteomes" id="UP001321473"/>
    </source>
</evidence>
<dbReference type="PROSITE" id="PS51029">
    <property type="entry name" value="MADF"/>
    <property type="match status" value="1"/>
</dbReference>
<evidence type="ECO:0000313" key="5">
    <source>
        <dbReference type="EMBL" id="KAK8772041.1"/>
    </source>
</evidence>
<evidence type="ECO:0000256" key="2">
    <source>
        <dbReference type="SAM" id="MobiDB-lite"/>
    </source>
</evidence>
<dbReference type="InterPro" id="IPR004210">
    <property type="entry name" value="BESS_motif"/>
</dbReference>
<dbReference type="AlphaFoldDB" id="A0AAQ4EB81"/>
<dbReference type="PANTHER" id="PTHR12243:SF68">
    <property type="entry name" value="MADF DOMAIN-CONTAINING PROTEIN"/>
    <property type="match status" value="1"/>
</dbReference>
<protein>
    <recommendedName>
        <fullName evidence="7">Alcohol dehydrogenase transcription factor myb/sant-like protein</fullName>
    </recommendedName>
</protein>
<dbReference type="PROSITE" id="PS51031">
    <property type="entry name" value="BESS"/>
    <property type="match status" value="1"/>
</dbReference>
<gene>
    <name evidence="5" type="ORF">V5799_024716</name>
</gene>
<dbReference type="Pfam" id="PF10545">
    <property type="entry name" value="MADF_DNA_bdg"/>
    <property type="match status" value="1"/>
</dbReference>
<dbReference type="InterPro" id="IPR039353">
    <property type="entry name" value="TF_Adf1"/>
</dbReference>
<evidence type="ECO:0000259" key="4">
    <source>
        <dbReference type="PROSITE" id="PS51031"/>
    </source>
</evidence>
<dbReference type="EMBL" id="JARKHS020018930">
    <property type="protein sequence ID" value="KAK8772041.1"/>
    <property type="molecule type" value="Genomic_DNA"/>
</dbReference>
<feature type="compositionally biased region" description="Pro residues" evidence="2">
    <location>
        <begin position="180"/>
        <end position="190"/>
    </location>
</feature>
<feature type="region of interest" description="Disordered" evidence="2">
    <location>
        <begin position="1"/>
        <end position="20"/>
    </location>
</feature>
<evidence type="ECO:0000256" key="1">
    <source>
        <dbReference type="PROSITE-ProRule" id="PRU00371"/>
    </source>
</evidence>